<accession>A0A1H3FKZ3</accession>
<evidence type="ECO:0000313" key="2">
    <source>
        <dbReference type="EMBL" id="SDX90814.1"/>
    </source>
</evidence>
<keyword evidence="3" id="KW-1185">Reference proteome</keyword>
<proteinExistence type="inferred from homology"/>
<comment type="similarity">
    <text evidence="1">Belongs to the WXG100 family.</text>
</comment>
<protein>
    <recommendedName>
        <fullName evidence="1">ESAT-6-like protein</fullName>
    </recommendedName>
</protein>
<dbReference type="SUPFAM" id="SSF140453">
    <property type="entry name" value="EsxAB dimer-like"/>
    <property type="match status" value="1"/>
</dbReference>
<dbReference type="InterPro" id="IPR036689">
    <property type="entry name" value="ESAT-6-like_sf"/>
</dbReference>
<dbReference type="NCBIfam" id="TIGR03930">
    <property type="entry name" value="WXG100_ESAT6"/>
    <property type="match status" value="1"/>
</dbReference>
<reference evidence="2 3" key="1">
    <citation type="submission" date="2016-10" db="EMBL/GenBank/DDBJ databases">
        <authorList>
            <person name="de Groot N.N."/>
        </authorList>
    </citation>
    <scope>NUCLEOTIDE SEQUENCE [LARGE SCALE GENOMIC DNA]</scope>
    <source>
        <strain evidence="2 3">DSM 14045</strain>
    </source>
</reference>
<organism evidence="2 3">
    <name type="scientific">Lachnobacterium bovis DSM 14045</name>
    <dbReference type="NCBI Taxonomy" id="1122142"/>
    <lineage>
        <taxon>Bacteria</taxon>
        <taxon>Bacillati</taxon>
        <taxon>Bacillota</taxon>
        <taxon>Clostridia</taxon>
        <taxon>Lachnospirales</taxon>
        <taxon>Lachnospiraceae</taxon>
        <taxon>Lachnobacterium</taxon>
    </lineage>
</organism>
<dbReference type="Gene3D" id="1.10.287.1060">
    <property type="entry name" value="ESAT-6-like"/>
    <property type="match status" value="1"/>
</dbReference>
<dbReference type="Proteomes" id="UP000183918">
    <property type="component" value="Unassembled WGS sequence"/>
</dbReference>
<evidence type="ECO:0000256" key="1">
    <source>
        <dbReference type="RuleBase" id="RU362001"/>
    </source>
</evidence>
<dbReference type="EMBL" id="FNPG01000005">
    <property type="protein sequence ID" value="SDX90814.1"/>
    <property type="molecule type" value="Genomic_DNA"/>
</dbReference>
<evidence type="ECO:0000313" key="3">
    <source>
        <dbReference type="Proteomes" id="UP000183918"/>
    </source>
</evidence>
<dbReference type="OrthoDB" id="2050978at2"/>
<dbReference type="STRING" id="1122142.SAMN02910414_00247"/>
<dbReference type="RefSeq" id="WP_074715376.1">
    <property type="nucleotide sequence ID" value="NZ_FNPG01000005.1"/>
</dbReference>
<name>A0A1H3FKZ3_9FIRM</name>
<dbReference type="InterPro" id="IPR010310">
    <property type="entry name" value="T7SS_ESAT-6-like"/>
</dbReference>
<gene>
    <name evidence="2" type="ORF">SAMN02910414_00247</name>
</gene>
<dbReference type="Pfam" id="PF06013">
    <property type="entry name" value="WXG100"/>
    <property type="match status" value="1"/>
</dbReference>
<dbReference type="AlphaFoldDB" id="A0A1H3FKZ3"/>
<sequence>MASLKLDYEALGSSAKTLREQGDTFESCINVMSKVVDALPDIWEAETCTRYVQEFDESKKTLNEVRKLIEDMSSQMTQISNNFAQADSEMANQMK</sequence>